<name>A0AAD9Y0I7_COLKA</name>
<protein>
    <submittedName>
        <fullName evidence="2">Uncharacterized protein</fullName>
    </submittedName>
</protein>
<evidence type="ECO:0000256" key="1">
    <source>
        <dbReference type="SAM" id="MobiDB-lite"/>
    </source>
</evidence>
<gene>
    <name evidence="2" type="ORF">CKAH01_02251</name>
</gene>
<dbReference type="Proteomes" id="UP001281614">
    <property type="component" value="Unassembled WGS sequence"/>
</dbReference>
<accession>A0AAD9Y0I7</accession>
<feature type="region of interest" description="Disordered" evidence="1">
    <location>
        <begin position="34"/>
        <end position="63"/>
    </location>
</feature>
<evidence type="ECO:0000313" key="2">
    <source>
        <dbReference type="EMBL" id="KAK2732305.1"/>
    </source>
</evidence>
<evidence type="ECO:0000313" key="3">
    <source>
        <dbReference type="Proteomes" id="UP001281614"/>
    </source>
</evidence>
<proteinExistence type="predicted"/>
<organism evidence="2 3">
    <name type="scientific">Colletotrichum kahawae</name>
    <name type="common">Coffee berry disease fungus</name>
    <dbReference type="NCBI Taxonomy" id="34407"/>
    <lineage>
        <taxon>Eukaryota</taxon>
        <taxon>Fungi</taxon>
        <taxon>Dikarya</taxon>
        <taxon>Ascomycota</taxon>
        <taxon>Pezizomycotina</taxon>
        <taxon>Sordariomycetes</taxon>
        <taxon>Hypocreomycetidae</taxon>
        <taxon>Glomerellales</taxon>
        <taxon>Glomerellaceae</taxon>
        <taxon>Colletotrichum</taxon>
        <taxon>Colletotrichum gloeosporioides species complex</taxon>
    </lineage>
</organism>
<sequence>MSCGGRGRVSAALHGPLYSERTTPYCAFLRPNEHTNVNLKKRPPGASVPPKRGTDSGSRTTGASRQGFACFIGRITRTRFYRLSSQEAEQVSAKPYEEPG</sequence>
<keyword evidence="3" id="KW-1185">Reference proteome</keyword>
<reference evidence="2" key="1">
    <citation type="submission" date="2023-02" db="EMBL/GenBank/DDBJ databases">
        <title>Colletotrichum kahawae CIFC_Que2 genome sequencing and assembly.</title>
        <authorList>
            <person name="Baroncelli R."/>
        </authorList>
    </citation>
    <scope>NUCLEOTIDE SEQUENCE</scope>
    <source>
        <strain evidence="2">CIFC_Que2</strain>
    </source>
</reference>
<comment type="caution">
    <text evidence="2">The sequence shown here is derived from an EMBL/GenBank/DDBJ whole genome shotgun (WGS) entry which is preliminary data.</text>
</comment>
<dbReference type="AlphaFoldDB" id="A0AAD9Y0I7"/>
<dbReference type="EMBL" id="VYYT01000554">
    <property type="protein sequence ID" value="KAK2732305.1"/>
    <property type="molecule type" value="Genomic_DNA"/>
</dbReference>